<keyword evidence="2" id="KW-1185">Reference proteome</keyword>
<reference evidence="1" key="1">
    <citation type="submission" date="2021-10" db="EMBL/GenBank/DDBJ databases">
        <title>Psilocybe cubensis genome.</title>
        <authorList>
            <person name="Mckernan K.J."/>
            <person name="Crawford S."/>
            <person name="Trippe A."/>
            <person name="Kane L.T."/>
            <person name="Mclaughlin S."/>
        </authorList>
    </citation>
    <scope>NUCLEOTIDE SEQUENCE</scope>
    <source>
        <strain evidence="1">MGC-MH-2018</strain>
    </source>
</reference>
<dbReference type="EMBL" id="JAFIQS020000012">
    <property type="protein sequence ID" value="KAH9475143.1"/>
    <property type="molecule type" value="Genomic_DNA"/>
</dbReference>
<organism evidence="1 2">
    <name type="scientific">Psilocybe cubensis</name>
    <name type="common">Psychedelic mushroom</name>
    <name type="synonym">Stropharia cubensis</name>
    <dbReference type="NCBI Taxonomy" id="181762"/>
    <lineage>
        <taxon>Eukaryota</taxon>
        <taxon>Fungi</taxon>
        <taxon>Dikarya</taxon>
        <taxon>Basidiomycota</taxon>
        <taxon>Agaricomycotina</taxon>
        <taxon>Agaricomycetes</taxon>
        <taxon>Agaricomycetidae</taxon>
        <taxon>Agaricales</taxon>
        <taxon>Agaricineae</taxon>
        <taxon>Strophariaceae</taxon>
        <taxon>Psilocybe</taxon>
    </lineage>
</organism>
<accession>A0ACB8GHG1</accession>
<evidence type="ECO:0000313" key="2">
    <source>
        <dbReference type="Proteomes" id="UP000664032"/>
    </source>
</evidence>
<dbReference type="Proteomes" id="UP000664032">
    <property type="component" value="Unassembled WGS sequence"/>
</dbReference>
<protein>
    <submittedName>
        <fullName evidence="1">Uncharacterized protein</fullName>
    </submittedName>
</protein>
<comment type="caution">
    <text evidence="1">The sequence shown here is derived from an EMBL/GenBank/DDBJ whole genome shotgun (WGS) entry which is preliminary data.</text>
</comment>
<gene>
    <name evidence="1" type="ORF">JR316_0012254</name>
</gene>
<evidence type="ECO:0000313" key="1">
    <source>
        <dbReference type="EMBL" id="KAH9475143.1"/>
    </source>
</evidence>
<proteinExistence type="predicted"/>
<name>A0ACB8GHG1_PSICU</name>
<sequence length="551" mass="62433">MDTMTITSLTIINQASDVPEGFPATNLIEVLLRHYIPTAISKFVRDVHSSNQVYFRASKIYNAILSSITHIQSANTAEWAVFDHYTLAIPVLERILLNFYVNHPEDIKRDHLPPTDGIESAIMFIEIMENDRVMLRNALKDLADEHFTILSGGLQPYLVADASTSRRTDDIDTIKALNAYISSNKLMDVDIDQPLNGKLLTSVRMAIGELAEKLINHLFPENLAALGIKTIMLAYVPFSLITAGTISTEWRDYFKSHAVWRAVESLTTNVLSQFISGETLGNLAPLEEEWRTVRGLLLKLQHTDVSTSEEILHLVKLAANIRRPFHGRVVEIVKMLYDIHIYSHANQISVGQSTHKLREIKQVMRIAIEGFESLKVEVTDVREIALTDNPYQKRSSMVKELLTTIEGLFSELPEKREYWVRKYNNAAEIDEIHLEWMRKRLGLTHQGNDVSEGMRRTGYSDEDKYSDDDDDSDSDDDREDFLPDTFYSDGKVLQTVTFEEQPISKRQCCLAATVPVGVGLALPPSIALQETSPSARVVRHWHSWELGLGLI</sequence>